<dbReference type="KEGG" id="mai:MICA_849"/>
<organism evidence="1 2">
    <name type="scientific">Micavibrio aeruginosavorus (strain ARL-13)</name>
    <dbReference type="NCBI Taxonomy" id="856793"/>
    <lineage>
        <taxon>Bacteria</taxon>
        <taxon>Pseudomonadati</taxon>
        <taxon>Bdellovibrionota</taxon>
        <taxon>Bdellovibrionia</taxon>
        <taxon>Bdellovibrionales</taxon>
        <taxon>Pseudobdellovibrionaceae</taxon>
        <taxon>Micavibrio</taxon>
    </lineage>
</organism>
<name>G2KRD5_MICAA</name>
<gene>
    <name evidence="1" type="ordered locus">MICA_849</name>
</gene>
<protein>
    <submittedName>
        <fullName evidence="1">Uncharacterized protein</fullName>
    </submittedName>
</protein>
<reference evidence="1 2" key="1">
    <citation type="journal article" date="2011" name="BMC Genomics">
        <title>Genomic insights into an obligate epibiotic bacterial predator: Micavibrio aeruginosavorus ARL-13.</title>
        <authorList>
            <person name="Wang Z."/>
            <person name="Kadouri D."/>
            <person name="Wu M."/>
        </authorList>
    </citation>
    <scope>NUCLEOTIDE SEQUENCE [LARGE SCALE GENOMIC DNA]</scope>
    <source>
        <strain evidence="1 2">ARL-13</strain>
    </source>
</reference>
<proteinExistence type="predicted"/>
<accession>G2KRD5</accession>
<sequence>MTILPQLHCCAKVAAIIHIIDDARKETVSHVEKNDNAQSRPR</sequence>
<dbReference type="HOGENOM" id="CLU_3254010_0_0_5"/>
<keyword evidence="2" id="KW-1185">Reference proteome</keyword>
<dbReference type="Proteomes" id="UP000009286">
    <property type="component" value="Chromosome"/>
</dbReference>
<dbReference type="AlphaFoldDB" id="G2KRD5"/>
<evidence type="ECO:0000313" key="1">
    <source>
        <dbReference type="EMBL" id="AEP09182.1"/>
    </source>
</evidence>
<evidence type="ECO:0000313" key="2">
    <source>
        <dbReference type="Proteomes" id="UP000009286"/>
    </source>
</evidence>
<dbReference type="EMBL" id="CP002382">
    <property type="protein sequence ID" value="AEP09182.1"/>
    <property type="molecule type" value="Genomic_DNA"/>
</dbReference>